<gene>
    <name evidence="3" type="ORF">K457DRAFT_143033</name>
</gene>
<evidence type="ECO:0000313" key="4">
    <source>
        <dbReference type="Proteomes" id="UP000078512"/>
    </source>
</evidence>
<dbReference type="InterPro" id="IPR001810">
    <property type="entry name" value="F-box_dom"/>
</dbReference>
<reference evidence="3 4" key="1">
    <citation type="submission" date="2016-05" db="EMBL/GenBank/DDBJ databases">
        <title>Genome sequencing reveals origins of a unique bacterial endosymbiosis in the earliest lineages of terrestrial Fungi.</title>
        <authorList>
            <consortium name="DOE Joint Genome Institute"/>
            <person name="Uehling J."/>
            <person name="Gryganskyi A."/>
            <person name="Hameed K."/>
            <person name="Tschaplinski T."/>
            <person name="Misztal P."/>
            <person name="Wu S."/>
            <person name="Desiro A."/>
            <person name="Vande Pol N."/>
            <person name="Du Z.-Y."/>
            <person name="Zienkiewicz A."/>
            <person name="Zienkiewicz K."/>
            <person name="Morin E."/>
            <person name="Tisserant E."/>
            <person name="Splivallo R."/>
            <person name="Hainaut M."/>
            <person name="Henrissat B."/>
            <person name="Ohm R."/>
            <person name="Kuo A."/>
            <person name="Yan J."/>
            <person name="Lipzen A."/>
            <person name="Nolan M."/>
            <person name="Labutti K."/>
            <person name="Barry K."/>
            <person name="Goldstein A."/>
            <person name="Labbe J."/>
            <person name="Schadt C."/>
            <person name="Tuskan G."/>
            <person name="Grigoriev I."/>
            <person name="Martin F."/>
            <person name="Vilgalys R."/>
            <person name="Bonito G."/>
        </authorList>
    </citation>
    <scope>NUCLEOTIDE SEQUENCE [LARGE SCALE GENOMIC DNA]</scope>
    <source>
        <strain evidence="3 4">AG-77</strain>
    </source>
</reference>
<dbReference type="EMBL" id="KV442131">
    <property type="protein sequence ID" value="OAQ23069.1"/>
    <property type="molecule type" value="Genomic_DNA"/>
</dbReference>
<dbReference type="AlphaFoldDB" id="A0A197JF72"/>
<evidence type="ECO:0000259" key="2">
    <source>
        <dbReference type="Pfam" id="PF12937"/>
    </source>
</evidence>
<name>A0A197JF72_9FUNG</name>
<dbReference type="Gene3D" id="3.80.10.10">
    <property type="entry name" value="Ribonuclease Inhibitor"/>
    <property type="match status" value="1"/>
</dbReference>
<feature type="compositionally biased region" description="Acidic residues" evidence="1">
    <location>
        <begin position="371"/>
        <end position="383"/>
    </location>
</feature>
<dbReference type="InterPro" id="IPR032675">
    <property type="entry name" value="LRR_dom_sf"/>
</dbReference>
<feature type="domain" description="F-box" evidence="2">
    <location>
        <begin position="14"/>
        <end position="57"/>
    </location>
</feature>
<dbReference type="OrthoDB" id="2338066at2759"/>
<feature type="region of interest" description="Disordered" evidence="1">
    <location>
        <begin position="353"/>
        <end position="392"/>
    </location>
</feature>
<dbReference type="Proteomes" id="UP000078512">
    <property type="component" value="Unassembled WGS sequence"/>
</dbReference>
<dbReference type="Pfam" id="PF12937">
    <property type="entry name" value="F-box-like"/>
    <property type="match status" value="1"/>
</dbReference>
<keyword evidence="4" id="KW-1185">Reference proteome</keyword>
<proteinExistence type="predicted"/>
<evidence type="ECO:0000313" key="3">
    <source>
        <dbReference type="EMBL" id="OAQ23069.1"/>
    </source>
</evidence>
<evidence type="ECO:0000256" key="1">
    <source>
        <dbReference type="SAM" id="MobiDB-lite"/>
    </source>
</evidence>
<protein>
    <recommendedName>
        <fullName evidence="2">F-box domain-containing protein</fullName>
    </recommendedName>
</protein>
<sequence length="392" mass="45268">MEQGAADRNTTSFGDLPLEVQSMIGRYLWQYELPVCLRVCRAWQKIFSPHLWREADLSWNRKEVEYDFVDGLKTYGHLLRSLTVRDDSLFLCSIMRSRPDFQLTSLEVHLTHTGHWQPFIHFLRRGSTTGWKRLIFSVTVEQGPTYEFAADFFEALLKHASTLEVVRLEDECYADAEGINRLLCTAPNLKVLYVSNDHKDGHAGGYLDAKAIVDSEWVCDDLEVFACEIRNIPRPDITRTILNQPATKFVQTGTVEESLDLQYRIYSKLARLTKLRELTLGFYYIPGNSIVVPKNRDHIRQFDCLAMTLESGLDLLKDLMELREVGLQDMEIYIDGEQEQEWFDEHWPNVAIDNENLDEDQSDSNTVDEHVSDEEATVEEEEVPLPPPVNSE</sequence>
<dbReference type="InterPro" id="IPR036047">
    <property type="entry name" value="F-box-like_dom_sf"/>
</dbReference>
<organism evidence="3 4">
    <name type="scientific">Linnemannia elongata AG-77</name>
    <dbReference type="NCBI Taxonomy" id="1314771"/>
    <lineage>
        <taxon>Eukaryota</taxon>
        <taxon>Fungi</taxon>
        <taxon>Fungi incertae sedis</taxon>
        <taxon>Mucoromycota</taxon>
        <taxon>Mortierellomycotina</taxon>
        <taxon>Mortierellomycetes</taxon>
        <taxon>Mortierellales</taxon>
        <taxon>Mortierellaceae</taxon>
        <taxon>Linnemannia</taxon>
    </lineage>
</organism>
<dbReference type="SUPFAM" id="SSF81383">
    <property type="entry name" value="F-box domain"/>
    <property type="match status" value="1"/>
</dbReference>
<accession>A0A197JF72</accession>